<protein>
    <submittedName>
        <fullName evidence="3">L-ascorbate metabolism protein UlaG, beta-lactamase superfamily</fullName>
    </submittedName>
</protein>
<dbReference type="SUPFAM" id="SSF56281">
    <property type="entry name" value="Metallo-hydrolase/oxidoreductase"/>
    <property type="match status" value="1"/>
</dbReference>
<keyword evidence="4" id="KW-1185">Reference proteome</keyword>
<evidence type="ECO:0000259" key="2">
    <source>
        <dbReference type="Pfam" id="PF18456"/>
    </source>
</evidence>
<dbReference type="Proteomes" id="UP000182719">
    <property type="component" value="Unassembled WGS sequence"/>
</dbReference>
<proteinExistence type="predicted"/>
<sequence length="531" mass="59701">MSSSARYLKRNVAIEPLYNQWYAWWYLIPPTTAPLFVTHLHLKLMQSFVQSPELHVSALKDPALRGGPYLNYGVERAAEVKALLERTQTEQAPSIQLARAIADLEKLLAKAPPAMSLEGLYAQVPDILRGYVELTYDLNHRPAVRFIEPLMYRSPHYRESSQSLAFRLLQGDARPYVYSTPRLDSDEGTVHVHVPFRHEALDTLFAMRETPAPIEPVMEALGIRNADAERFAAFFTTEAPQPRRRHEGPGVRMRYFGHACVLLESREVSILTDPVLSHDTNAGVPRFTEADLPERIDYVLITHGHADHLMLETLLPLRRRIGTIVVPRSNSGALADPSLKLLLKHTGFPNVVEIDEFETLDIPGGSITGLPFLGEHGDLNIRAKTAHLVHLEGKSLLMAADSNAIEPRLYEHIQRVVGDIDVLFLGMESEGAPMSWMYGALLTTPLPRKADQSRRLNGSNAQRAIEIVNQLHPKQVYVYAMGREPWLGHIMAMGYTETSPQLIEARKLLEHCRAHGIQAEMPFIRGEFLLG</sequence>
<dbReference type="InterPro" id="IPR001279">
    <property type="entry name" value="Metallo-B-lactamas"/>
</dbReference>
<dbReference type="PANTHER" id="PTHR43546">
    <property type="entry name" value="UPF0173 METAL-DEPENDENT HYDROLASE MJ1163-RELATED"/>
    <property type="match status" value="1"/>
</dbReference>
<dbReference type="Gene3D" id="3.60.15.10">
    <property type="entry name" value="Ribonuclease Z/Hydroxyacylglutathione hydrolase-like"/>
    <property type="match status" value="1"/>
</dbReference>
<dbReference type="RefSeq" id="WP_075006217.1">
    <property type="nucleotide sequence ID" value="NZ_FOAP01000004.1"/>
</dbReference>
<dbReference type="InterPro" id="IPR041141">
    <property type="entry name" value="CmlA_N"/>
</dbReference>
<name>A0A1H7MYX8_STIAU</name>
<dbReference type="Pfam" id="PF12706">
    <property type="entry name" value="Lactamase_B_2"/>
    <property type="match status" value="1"/>
</dbReference>
<reference evidence="4" key="1">
    <citation type="submission" date="2016-10" db="EMBL/GenBank/DDBJ databases">
        <authorList>
            <person name="Varghese N."/>
            <person name="Submissions S."/>
        </authorList>
    </citation>
    <scope>NUCLEOTIDE SEQUENCE [LARGE SCALE GENOMIC DNA]</scope>
    <source>
        <strain evidence="4">DSM 17044</strain>
    </source>
</reference>
<dbReference type="OrthoDB" id="5657199at2"/>
<dbReference type="InterPro" id="IPR036866">
    <property type="entry name" value="RibonucZ/Hydroxyglut_hydro"/>
</dbReference>
<gene>
    <name evidence="3" type="ORF">SAMN05444354_104164</name>
</gene>
<organism evidence="3 4">
    <name type="scientific">Stigmatella aurantiaca</name>
    <dbReference type="NCBI Taxonomy" id="41"/>
    <lineage>
        <taxon>Bacteria</taxon>
        <taxon>Pseudomonadati</taxon>
        <taxon>Myxococcota</taxon>
        <taxon>Myxococcia</taxon>
        <taxon>Myxococcales</taxon>
        <taxon>Cystobacterineae</taxon>
        <taxon>Archangiaceae</taxon>
        <taxon>Stigmatella</taxon>
    </lineage>
</organism>
<dbReference type="Pfam" id="PF18456">
    <property type="entry name" value="CmlA_N"/>
    <property type="match status" value="1"/>
</dbReference>
<evidence type="ECO:0000259" key="1">
    <source>
        <dbReference type="Pfam" id="PF12706"/>
    </source>
</evidence>
<dbReference type="InterPro" id="IPR050114">
    <property type="entry name" value="UPF0173_UPF0282_UlaG_hydrolase"/>
</dbReference>
<feature type="domain" description="Diiron non-heme beta-hydroxylase N-terminal" evidence="2">
    <location>
        <begin position="7"/>
        <end position="238"/>
    </location>
</feature>
<dbReference type="AlphaFoldDB" id="A0A1H7MYX8"/>
<dbReference type="PANTHER" id="PTHR43546:SF3">
    <property type="entry name" value="UPF0173 METAL-DEPENDENT HYDROLASE MJ1163"/>
    <property type="match status" value="1"/>
</dbReference>
<evidence type="ECO:0000313" key="3">
    <source>
        <dbReference type="EMBL" id="SEL16470.1"/>
    </source>
</evidence>
<feature type="domain" description="Metallo-beta-lactamase" evidence="1">
    <location>
        <begin position="270"/>
        <end position="427"/>
    </location>
</feature>
<accession>A0A1H7MYX8</accession>
<evidence type="ECO:0000313" key="4">
    <source>
        <dbReference type="Proteomes" id="UP000182719"/>
    </source>
</evidence>
<dbReference type="EMBL" id="FOAP01000004">
    <property type="protein sequence ID" value="SEL16470.1"/>
    <property type="molecule type" value="Genomic_DNA"/>
</dbReference>